<dbReference type="EMBL" id="JACHJI010000035">
    <property type="protein sequence ID" value="MBB4903614.1"/>
    <property type="molecule type" value="Genomic_DNA"/>
</dbReference>
<dbReference type="PANTHER" id="PTHR35526:SF3">
    <property type="entry name" value="ANTI-SIGMA-F FACTOR RSBW"/>
    <property type="match status" value="1"/>
</dbReference>
<reference evidence="1 2" key="1">
    <citation type="submission" date="2020-08" db="EMBL/GenBank/DDBJ databases">
        <title>Genomic Encyclopedia of Type Strains, Phase III (KMG-III): the genomes of soil and plant-associated and newly described type strains.</title>
        <authorList>
            <person name="Whitman W."/>
        </authorList>
    </citation>
    <scope>NUCLEOTIDE SEQUENCE [LARGE SCALE GENOMIC DNA]</scope>
    <source>
        <strain evidence="1 2">CECT 3273</strain>
    </source>
</reference>
<proteinExistence type="predicted"/>
<dbReference type="Gene3D" id="3.30.565.10">
    <property type="entry name" value="Histidine kinase-like ATPase, C-terminal domain"/>
    <property type="match status" value="1"/>
</dbReference>
<comment type="caution">
    <text evidence="1">The sequence shown here is derived from an EMBL/GenBank/DDBJ whole genome shotgun (WGS) entry which is preliminary data.</text>
</comment>
<name>A0A7W7VB39_9ACTN</name>
<protein>
    <submittedName>
        <fullName evidence="1">Anti-sigma regulatory factor (Ser/Thr protein kinase)</fullName>
    </submittedName>
</protein>
<dbReference type="CDD" id="cd16936">
    <property type="entry name" value="HATPase_RsbW-like"/>
    <property type="match status" value="1"/>
</dbReference>
<evidence type="ECO:0000313" key="2">
    <source>
        <dbReference type="Proteomes" id="UP000579523"/>
    </source>
</evidence>
<keyword evidence="2" id="KW-1185">Reference proteome</keyword>
<evidence type="ECO:0000313" key="1">
    <source>
        <dbReference type="EMBL" id="MBB4903614.1"/>
    </source>
</evidence>
<dbReference type="InterPro" id="IPR036890">
    <property type="entry name" value="HATPase_C_sf"/>
</dbReference>
<gene>
    <name evidence="1" type="ORF">FHS37_007711</name>
</gene>
<dbReference type="AlphaFoldDB" id="A0A7W7VB39"/>
<organism evidence="1 2">
    <name type="scientific">Streptomyces griseomycini</name>
    <dbReference type="NCBI Taxonomy" id="66895"/>
    <lineage>
        <taxon>Bacteria</taxon>
        <taxon>Bacillati</taxon>
        <taxon>Actinomycetota</taxon>
        <taxon>Actinomycetes</taxon>
        <taxon>Kitasatosporales</taxon>
        <taxon>Streptomycetaceae</taxon>
        <taxon>Streptomyces</taxon>
    </lineage>
</organism>
<sequence length="91" mass="9699">MVISELVTNACLHTPNGPAELHLLVQDQRLVIAVADTCADSIERAVPCDDSDDDHGRGLAVVRALAYAFGCHRTIDGKTAWAQISTQAQNG</sequence>
<dbReference type="Proteomes" id="UP000579523">
    <property type="component" value="Unassembled WGS sequence"/>
</dbReference>
<dbReference type="InterPro" id="IPR050267">
    <property type="entry name" value="Anti-sigma-factor_SerPK"/>
</dbReference>
<dbReference type="SUPFAM" id="SSF55874">
    <property type="entry name" value="ATPase domain of HSP90 chaperone/DNA topoisomerase II/histidine kinase"/>
    <property type="match status" value="1"/>
</dbReference>
<dbReference type="GO" id="GO:0004674">
    <property type="term" value="F:protein serine/threonine kinase activity"/>
    <property type="evidence" value="ECO:0007669"/>
    <property type="project" value="UniProtKB-KW"/>
</dbReference>
<dbReference type="PANTHER" id="PTHR35526">
    <property type="entry name" value="ANTI-SIGMA-F FACTOR RSBW-RELATED"/>
    <property type="match status" value="1"/>
</dbReference>
<accession>A0A7W7VB39</accession>